<feature type="compositionally biased region" description="Low complexity" evidence="1">
    <location>
        <begin position="27"/>
        <end position="39"/>
    </location>
</feature>
<feature type="compositionally biased region" description="Basic and acidic residues" evidence="1">
    <location>
        <begin position="413"/>
        <end position="429"/>
    </location>
</feature>
<feature type="compositionally biased region" description="Polar residues" evidence="1">
    <location>
        <begin position="181"/>
        <end position="191"/>
    </location>
</feature>
<organism evidence="2 3">
    <name type="scientific">Schizopora paradoxa</name>
    <dbReference type="NCBI Taxonomy" id="27342"/>
    <lineage>
        <taxon>Eukaryota</taxon>
        <taxon>Fungi</taxon>
        <taxon>Dikarya</taxon>
        <taxon>Basidiomycota</taxon>
        <taxon>Agaricomycotina</taxon>
        <taxon>Agaricomycetes</taxon>
        <taxon>Hymenochaetales</taxon>
        <taxon>Schizoporaceae</taxon>
        <taxon>Schizopora</taxon>
    </lineage>
</organism>
<gene>
    <name evidence="2" type="ORF">SCHPADRAFT_896016</name>
</gene>
<feature type="compositionally biased region" description="Basic and acidic residues" evidence="1">
    <location>
        <begin position="574"/>
        <end position="584"/>
    </location>
</feature>
<feature type="compositionally biased region" description="Low complexity" evidence="1">
    <location>
        <begin position="395"/>
        <end position="411"/>
    </location>
</feature>
<feature type="compositionally biased region" description="Polar residues" evidence="1">
    <location>
        <begin position="450"/>
        <end position="459"/>
    </location>
</feature>
<feature type="region of interest" description="Disordered" evidence="1">
    <location>
        <begin position="366"/>
        <end position="460"/>
    </location>
</feature>
<feature type="region of interest" description="Disordered" evidence="1">
    <location>
        <begin position="164"/>
        <end position="195"/>
    </location>
</feature>
<accession>A0A0H2R311</accession>
<proteinExistence type="predicted"/>
<name>A0A0H2R311_9AGAM</name>
<evidence type="ECO:0000256" key="1">
    <source>
        <dbReference type="SAM" id="MobiDB-lite"/>
    </source>
</evidence>
<reference evidence="2 3" key="1">
    <citation type="submission" date="2015-04" db="EMBL/GenBank/DDBJ databases">
        <title>Complete genome sequence of Schizopora paradoxa KUC8140, a cosmopolitan wood degrader in East Asia.</title>
        <authorList>
            <consortium name="DOE Joint Genome Institute"/>
            <person name="Min B."/>
            <person name="Park H."/>
            <person name="Jang Y."/>
            <person name="Kim J.-J."/>
            <person name="Kim K.H."/>
            <person name="Pangilinan J."/>
            <person name="Lipzen A."/>
            <person name="Riley R."/>
            <person name="Grigoriev I.V."/>
            <person name="Spatafora J.W."/>
            <person name="Choi I.-G."/>
        </authorList>
    </citation>
    <scope>NUCLEOTIDE SEQUENCE [LARGE SCALE GENOMIC DNA]</scope>
    <source>
        <strain evidence="2 3">KUC8140</strain>
    </source>
</reference>
<keyword evidence="3" id="KW-1185">Reference proteome</keyword>
<feature type="region of interest" description="Disordered" evidence="1">
    <location>
        <begin position="761"/>
        <end position="787"/>
    </location>
</feature>
<evidence type="ECO:0000313" key="3">
    <source>
        <dbReference type="Proteomes" id="UP000053477"/>
    </source>
</evidence>
<protein>
    <submittedName>
        <fullName evidence="2">Uncharacterized protein</fullName>
    </submittedName>
</protein>
<feature type="compositionally biased region" description="Low complexity" evidence="1">
    <location>
        <begin position="550"/>
        <end position="563"/>
    </location>
</feature>
<evidence type="ECO:0000313" key="2">
    <source>
        <dbReference type="EMBL" id="KLO05732.1"/>
    </source>
</evidence>
<feature type="compositionally biased region" description="Polar residues" evidence="1">
    <location>
        <begin position="8"/>
        <end position="18"/>
    </location>
</feature>
<dbReference type="AlphaFoldDB" id="A0A0H2R311"/>
<dbReference type="Proteomes" id="UP000053477">
    <property type="component" value="Unassembled WGS sequence"/>
</dbReference>
<sequence length="787" mass="88491">MHEISLSPFAQSTTSTTRALDDDDRPSSTSCKPSPSTPSNRRRGSRDVWLVEKSPTDSIVSSSLRLDLAFHQSSSILFFLHLNPRQTTHAIVAHRRRRITDGDLHSNSKSVTVARISQYIFVTMSSLPDPHTIEAFFATPCYDAPKRGIGGVVKTGAWDLPPAPKWNAPPSLVTGDAPTTGFDSSQTSWSSDDPPDLPQWGDSVANEWIRPVAEPTRETVDIWDFLEKYENQYQAERETRYIVGSPERPTLNQRRKNAMKNQNPSKNQKVSAMERVPDSDRLYYAPKRVYGEKKKDAWSDAVSFGRVFSEFQNAHTLVIGLFDDVDPLPIRYLCDEIWESNDGDMVPDWFLRPYLLHPEWIKRHPIFPQPNPNPPPPPNQPPPPQAPHRHPDTPPQRSSTPTPRTSRQTRSADQLRQDSHRTRGSDTRGTRPRSRIDVSTQVHARGSVASKVTVSSSWSAKHEQDDLLKIAVSASKDIWTAISFALPHDTQQVRVVYASSQTEECATRDTISLFESTLTFATYTPSSISLQRAVTTVAHPQLLPAEPQTEDSSPLTPLSSLSDELPDSLPPTTPHEEGEPQFVHDDGLHAEDDALERIQPAAKEFGLGIAMSTMDDDIAPMVPHALVPEDVEMDNDTPQGEGLVVGGTLPHFDPFTEYLYFRFGFTHPSDGPPYKPLEAWDEHLRKALYHFVEPALARVDPPAGLWDLNYANPRFLNRNSARVEVTDYTEMEGRPLYRLRSGCQRRKRADYLTRDINLEVTAKSQNRGKRTAKNSDSSPTESRRDQN</sequence>
<feature type="region of interest" description="Disordered" evidence="1">
    <location>
        <begin position="544"/>
        <end position="584"/>
    </location>
</feature>
<feature type="region of interest" description="Disordered" evidence="1">
    <location>
        <begin position="1"/>
        <end position="46"/>
    </location>
</feature>
<feature type="compositionally biased region" description="Pro residues" evidence="1">
    <location>
        <begin position="367"/>
        <end position="386"/>
    </location>
</feature>
<dbReference type="EMBL" id="KQ086272">
    <property type="protein sequence ID" value="KLO05732.1"/>
    <property type="molecule type" value="Genomic_DNA"/>
</dbReference>
<dbReference type="InParanoid" id="A0A0H2R311"/>